<feature type="compositionally biased region" description="Basic and acidic residues" evidence="1">
    <location>
        <begin position="379"/>
        <end position="405"/>
    </location>
</feature>
<keyword evidence="3" id="KW-0966">Cell projection</keyword>
<reference evidence="3 4" key="1">
    <citation type="journal article" date="2024" name="Int. J. Syst. Evol. Microbiol.">
        <title>Virgibacillus tibetensis sp. nov., isolated from salt lake on the Tibetan Plateau of China.</title>
        <authorList>
            <person name="Phurbu D."/>
            <person name="Liu Z.-X."/>
            <person name="Wang R."/>
            <person name="Zheng Y.-Y."/>
            <person name="Liu H.-C."/>
            <person name="Zhou Y.-G."/>
            <person name="Yu Y.-J."/>
            <person name="Li A.-H."/>
        </authorList>
    </citation>
    <scope>NUCLEOTIDE SEQUENCE [LARGE SCALE GENOMIC DNA]</scope>
    <source>
        <strain evidence="3 4">C22-A2</strain>
    </source>
</reference>
<evidence type="ECO:0000313" key="4">
    <source>
        <dbReference type="Proteomes" id="UP001335737"/>
    </source>
</evidence>
<evidence type="ECO:0000256" key="1">
    <source>
        <dbReference type="SAM" id="MobiDB-lite"/>
    </source>
</evidence>
<comment type="caution">
    <text evidence="3">The sequence shown here is derived from an EMBL/GenBank/DDBJ whole genome shotgun (WGS) entry which is preliminary data.</text>
</comment>
<accession>A0ABU6KBY9</accession>
<keyword evidence="4" id="KW-1185">Reference proteome</keyword>
<dbReference type="InterPro" id="IPR038610">
    <property type="entry name" value="FliK-like_C_sf"/>
</dbReference>
<dbReference type="Proteomes" id="UP001335737">
    <property type="component" value="Unassembled WGS sequence"/>
</dbReference>
<organism evidence="3 4">
    <name type="scientific">Virgibacillus tibetensis</name>
    <dbReference type="NCBI Taxonomy" id="3042313"/>
    <lineage>
        <taxon>Bacteria</taxon>
        <taxon>Bacillati</taxon>
        <taxon>Bacillota</taxon>
        <taxon>Bacilli</taxon>
        <taxon>Bacillales</taxon>
        <taxon>Bacillaceae</taxon>
        <taxon>Virgibacillus</taxon>
    </lineage>
</organism>
<keyword evidence="3" id="KW-0282">Flagellum</keyword>
<dbReference type="InterPro" id="IPR021136">
    <property type="entry name" value="Flagellar_hook_control-like_C"/>
</dbReference>
<feature type="region of interest" description="Disordered" evidence="1">
    <location>
        <begin position="375"/>
        <end position="413"/>
    </location>
</feature>
<feature type="domain" description="Flagellar hook-length control protein-like C-terminal" evidence="2">
    <location>
        <begin position="301"/>
        <end position="378"/>
    </location>
</feature>
<dbReference type="RefSeq" id="WP_327606244.1">
    <property type="nucleotide sequence ID" value="NZ_JARZFX010000001.1"/>
</dbReference>
<dbReference type="Pfam" id="PF02120">
    <property type="entry name" value="Flg_hook"/>
    <property type="match status" value="1"/>
</dbReference>
<sequence length="423" mass="47746">MNAIGMLFQQIQLPKTSAGVTRQPGSGEDVLSFNSLLNTEQSEVESELDEALSFSQQTGANKGMKSNDPLTGEQELYSLLINSGHLELAAVDEQTKDTINSLINNLIMEKATASDQHTTVVNQTELTDEDIVLIHKEFAAIFSKIEKIVMESNKNDFIKSAPKVLDLLQQWSALERQIGNEKWVSDPVSSLKNEGTKEHAIWKELVQAFEKRNQLSERRQYMESKVTSTDVAKWMGKAMDNQTQVDRVIGQQTITPSGSAVPITRLEQYVIHVNSSQNSESTDKQMVEQFQKVINSSKFLSKPNGTNQLSITLRPDNLGEMMVRLTQVNGEMTVKILVSSLAAKEMLETNMSQLRNMFSPHQVVIEKQELNLNTQQEQDVQKEAKEEQLKDQENQSHSDQNKEQQTEDDFAAQFHELLMNEKV</sequence>
<gene>
    <name evidence="3" type="ORF">QGM71_04170</name>
</gene>
<name>A0ABU6KBY9_9BACI</name>
<dbReference type="EMBL" id="JARZFX010000001">
    <property type="protein sequence ID" value="MEC5422690.1"/>
    <property type="molecule type" value="Genomic_DNA"/>
</dbReference>
<evidence type="ECO:0000313" key="3">
    <source>
        <dbReference type="EMBL" id="MEC5422690.1"/>
    </source>
</evidence>
<evidence type="ECO:0000259" key="2">
    <source>
        <dbReference type="Pfam" id="PF02120"/>
    </source>
</evidence>
<dbReference type="CDD" id="cd17470">
    <property type="entry name" value="T3SS_Flik_C"/>
    <property type="match status" value="1"/>
</dbReference>
<proteinExistence type="predicted"/>
<keyword evidence="3" id="KW-0969">Cilium</keyword>
<protein>
    <submittedName>
        <fullName evidence="3">Flagellar hook-length control protein FliK</fullName>
    </submittedName>
</protein>
<dbReference type="Gene3D" id="3.30.750.140">
    <property type="match status" value="1"/>
</dbReference>